<sequence length="347" mass="40203">MNGYTQCYLHGEKYLTLEIGQCSNLISPQHVGPSSNIETVQHINNDFSDYHRYEEMVIDSMHQPETSYYQQTPQHPNLEAQNFYKVLKQASEPLWDGCTKTSTLSATTRLLDWKSQSNVSDTSFDTLLLIVKDILLTGEKLPNSFYETKKMLKPLKLPSERIHVCINHCMLFRGQFADLDHCAVCGENIYKAKGIKVPNLVMTYMPIGPRLQRLFYSRKTAKHLTWHADHLVDPEKMIDPSEVLIIQTRLPILREKRYFAGDHENLEYCSLTAKEAHEMYLQEMVKKHGEDSSNHKDDARVDRSRAQVSTMEQQQQQMKEQMEMVMRMMNMSGNQPRAPLDNPAEDN</sequence>
<proteinExistence type="predicted"/>
<keyword evidence="3" id="KW-1185">Reference proteome</keyword>
<feature type="compositionally biased region" description="Basic and acidic residues" evidence="1">
    <location>
        <begin position="286"/>
        <end position="305"/>
    </location>
</feature>
<dbReference type="EMBL" id="OX465085">
    <property type="protein sequence ID" value="CAI9303969.1"/>
    <property type="molecule type" value="Genomic_DNA"/>
</dbReference>
<reference evidence="2" key="1">
    <citation type="submission" date="2023-04" db="EMBL/GenBank/DDBJ databases">
        <authorList>
            <person name="Vijverberg K."/>
            <person name="Xiong W."/>
            <person name="Schranz E."/>
        </authorList>
    </citation>
    <scope>NUCLEOTIDE SEQUENCE</scope>
</reference>
<dbReference type="PANTHER" id="PTHR10775:SF183">
    <property type="entry name" value="TRANSPOSON, EN_SPM-LIKE, TRANSPOSASE-ASSOCIATED DOMAIN PROTEIN-RELATED"/>
    <property type="match status" value="1"/>
</dbReference>
<dbReference type="AlphaFoldDB" id="A0AA36EPT3"/>
<protein>
    <submittedName>
        <fullName evidence="2">Uncharacterized protein</fullName>
    </submittedName>
</protein>
<accession>A0AA36EPT3</accession>
<gene>
    <name evidence="2" type="ORF">LSALG_LOCUS42379</name>
</gene>
<dbReference type="Proteomes" id="UP001177003">
    <property type="component" value="Chromosome 9"/>
</dbReference>
<evidence type="ECO:0000313" key="3">
    <source>
        <dbReference type="Proteomes" id="UP001177003"/>
    </source>
</evidence>
<evidence type="ECO:0000313" key="2">
    <source>
        <dbReference type="EMBL" id="CAI9303969.1"/>
    </source>
</evidence>
<feature type="region of interest" description="Disordered" evidence="1">
    <location>
        <begin position="286"/>
        <end position="307"/>
    </location>
</feature>
<organism evidence="2 3">
    <name type="scientific">Lactuca saligna</name>
    <name type="common">Willowleaf lettuce</name>
    <dbReference type="NCBI Taxonomy" id="75948"/>
    <lineage>
        <taxon>Eukaryota</taxon>
        <taxon>Viridiplantae</taxon>
        <taxon>Streptophyta</taxon>
        <taxon>Embryophyta</taxon>
        <taxon>Tracheophyta</taxon>
        <taxon>Spermatophyta</taxon>
        <taxon>Magnoliopsida</taxon>
        <taxon>eudicotyledons</taxon>
        <taxon>Gunneridae</taxon>
        <taxon>Pentapetalae</taxon>
        <taxon>asterids</taxon>
        <taxon>campanulids</taxon>
        <taxon>Asterales</taxon>
        <taxon>Asteraceae</taxon>
        <taxon>Cichorioideae</taxon>
        <taxon>Cichorieae</taxon>
        <taxon>Lactucinae</taxon>
        <taxon>Lactuca</taxon>
    </lineage>
</organism>
<dbReference type="PANTHER" id="PTHR10775">
    <property type="entry name" value="OS08G0208400 PROTEIN"/>
    <property type="match status" value="1"/>
</dbReference>
<name>A0AA36EPT3_LACSI</name>
<evidence type="ECO:0000256" key="1">
    <source>
        <dbReference type="SAM" id="MobiDB-lite"/>
    </source>
</evidence>